<dbReference type="FunFam" id="1.25.10.10:FF:000189">
    <property type="entry name" value="SCY1-like pseudokinase 2"/>
    <property type="match status" value="1"/>
</dbReference>
<feature type="compositionally biased region" description="Low complexity" evidence="2">
    <location>
        <begin position="630"/>
        <end position="648"/>
    </location>
</feature>
<evidence type="ECO:0000256" key="2">
    <source>
        <dbReference type="SAM" id="MobiDB-lite"/>
    </source>
</evidence>
<dbReference type="InterPro" id="IPR051177">
    <property type="entry name" value="CIK-Related_Protein"/>
</dbReference>
<dbReference type="VEuPathDB" id="VectorBase:LOC119169669"/>
<evidence type="ECO:0000259" key="3">
    <source>
        <dbReference type="PROSITE" id="PS50011"/>
    </source>
</evidence>
<reference evidence="4" key="1">
    <citation type="journal article" date="2020" name="Cell">
        <title>Large-Scale Comparative Analyses of Tick Genomes Elucidate Their Genetic Diversity and Vector Capacities.</title>
        <authorList>
            <consortium name="Tick Genome and Microbiome Consortium (TIGMIC)"/>
            <person name="Jia N."/>
            <person name="Wang J."/>
            <person name="Shi W."/>
            <person name="Du L."/>
            <person name="Sun Y."/>
            <person name="Zhan W."/>
            <person name="Jiang J.F."/>
            <person name="Wang Q."/>
            <person name="Zhang B."/>
            <person name="Ji P."/>
            <person name="Bell-Sakyi L."/>
            <person name="Cui X.M."/>
            <person name="Yuan T.T."/>
            <person name="Jiang B.G."/>
            <person name="Yang W.F."/>
            <person name="Lam T.T."/>
            <person name="Chang Q.C."/>
            <person name="Ding S.J."/>
            <person name="Wang X.J."/>
            <person name="Zhu J.G."/>
            <person name="Ruan X.D."/>
            <person name="Zhao L."/>
            <person name="Wei J.T."/>
            <person name="Ye R.Z."/>
            <person name="Que T.C."/>
            <person name="Du C.H."/>
            <person name="Zhou Y.H."/>
            <person name="Cheng J.X."/>
            <person name="Dai P.F."/>
            <person name="Guo W.B."/>
            <person name="Han X.H."/>
            <person name="Huang E.J."/>
            <person name="Li L.F."/>
            <person name="Wei W."/>
            <person name="Gao Y.C."/>
            <person name="Liu J.Z."/>
            <person name="Shao H.Z."/>
            <person name="Wang X."/>
            <person name="Wang C.C."/>
            <person name="Yang T.C."/>
            <person name="Huo Q.B."/>
            <person name="Li W."/>
            <person name="Chen H.Y."/>
            <person name="Chen S.E."/>
            <person name="Zhou L.G."/>
            <person name="Ni X.B."/>
            <person name="Tian J.H."/>
            <person name="Sheng Y."/>
            <person name="Liu T."/>
            <person name="Pan Y.S."/>
            <person name="Xia L.Y."/>
            <person name="Li J."/>
            <person name="Zhao F."/>
            <person name="Cao W.C."/>
        </authorList>
    </citation>
    <scope>NUCLEOTIDE SEQUENCE</scope>
    <source>
        <strain evidence="4">Rmic-2018</strain>
    </source>
</reference>
<dbReference type="InterPro" id="IPR000719">
    <property type="entry name" value="Prot_kinase_dom"/>
</dbReference>
<keyword evidence="5" id="KW-1185">Reference proteome</keyword>
<gene>
    <name evidence="4" type="ORF">HPB51_017144</name>
</gene>
<dbReference type="GO" id="GO:0005524">
    <property type="term" value="F:ATP binding"/>
    <property type="evidence" value="ECO:0007669"/>
    <property type="project" value="InterPro"/>
</dbReference>
<evidence type="ECO:0000313" key="4">
    <source>
        <dbReference type="EMBL" id="KAH8026218.1"/>
    </source>
</evidence>
<name>A0A9J6DWE4_RHIMP</name>
<dbReference type="InterPro" id="IPR011989">
    <property type="entry name" value="ARM-like"/>
</dbReference>
<feature type="compositionally biased region" description="Basic and acidic residues" evidence="2">
    <location>
        <begin position="575"/>
        <end position="587"/>
    </location>
</feature>
<dbReference type="SUPFAM" id="SSF48371">
    <property type="entry name" value="ARM repeat"/>
    <property type="match status" value="1"/>
</dbReference>
<dbReference type="PANTHER" id="PTHR12984">
    <property type="entry name" value="SCY1-RELATED S/T PROTEIN KINASE-LIKE"/>
    <property type="match status" value="1"/>
</dbReference>
<dbReference type="Proteomes" id="UP000821866">
    <property type="component" value="Unassembled WGS sequence"/>
</dbReference>
<dbReference type="Gene3D" id="1.10.510.10">
    <property type="entry name" value="Transferase(Phosphotransferase) domain 1"/>
    <property type="match status" value="1"/>
</dbReference>
<dbReference type="CDD" id="cd14011">
    <property type="entry name" value="PK_SCY1_like"/>
    <property type="match status" value="1"/>
</dbReference>
<feature type="region of interest" description="Disordered" evidence="2">
    <location>
        <begin position="626"/>
        <end position="737"/>
    </location>
</feature>
<dbReference type="SUPFAM" id="SSF56112">
    <property type="entry name" value="Protein kinase-like (PK-like)"/>
    <property type="match status" value="1"/>
</dbReference>
<feature type="compositionally biased region" description="Polar residues" evidence="2">
    <location>
        <begin position="701"/>
        <end position="720"/>
    </location>
</feature>
<comment type="similarity">
    <text evidence="1">Belongs to the protein kinase superfamily.</text>
</comment>
<dbReference type="InterPro" id="IPR016024">
    <property type="entry name" value="ARM-type_fold"/>
</dbReference>
<feature type="domain" description="Protein kinase" evidence="3">
    <location>
        <begin position="1"/>
        <end position="220"/>
    </location>
</feature>
<feature type="compositionally biased region" description="Polar residues" evidence="2">
    <location>
        <begin position="565"/>
        <end position="574"/>
    </location>
</feature>
<dbReference type="GO" id="GO:0004672">
    <property type="term" value="F:protein kinase activity"/>
    <property type="evidence" value="ECO:0007669"/>
    <property type="project" value="InterPro"/>
</dbReference>
<feature type="compositionally biased region" description="Basic and acidic residues" evidence="2">
    <location>
        <begin position="728"/>
        <end position="737"/>
    </location>
</feature>
<sequence length="737" mass="81815">MDVFNRLRSTVSNLSTVLPGQPSHKGEAAVFVLEKKQLDRYSKRDREHVSEGLAFLHNDVKRLHRNLCPQAIVVNKKGAWKIAGFDFSIGANNPQDPQPSYRSLNLEPDLPPLAQPNLNYLAPECVLADSNDTASDMFSLGILVYAVYNKGSTLYDANSSVASLKQCINKASQLYRHLKHLSTGRLNALPEDAKEHVRMLLSVTPDIRPDAHQFSKLKFLEDVGVKTLQYLDSLYQWDNLQKSHVYKGLPQVLAQMPKRVALHRVLPCLVKEYANPDMVPFVLPSVLLIAEQATKEEFCSVILPDLIPIFRLREPVQVLLIFMQKMELLLTKCPPDDIKNHILPMIYGSLESDAQQIQELCLNIIPDFAHLVDYPSMKNALLPRIKRLCLQTSFLSVRVNCLVCLGKLLEHLDKWLVLDEILPVLPEIRSKEPAVLMGILGIYKLAMSHKKLGLTKDVMACKVIPFLMPLTIENGLTLNQFQAIMGVVKEMIAAVETEHRAKLEQLNSIKQEQSAAMEMTNPNEIVPGLTLSNKANSTTSNVYDDLGISNFSAPSPNANASKSPTQKLKQQSLSMEEKQRLAREQEFQQRIQTQPSLIPAKPAPTRPAHEPKDLTSTLINSNLASLNIRSPTGSNPFGGSPGFGSSPNYASSPAPLNRQPQQQQQQINTSAFDNLLPRLSSGPPMGAPRPTLSQMAPPPTNNFGNFVSVQPPVQNSTPSYATPVKPLSKSEMDDLLS</sequence>
<organism evidence="4 5">
    <name type="scientific">Rhipicephalus microplus</name>
    <name type="common">Cattle tick</name>
    <name type="synonym">Boophilus microplus</name>
    <dbReference type="NCBI Taxonomy" id="6941"/>
    <lineage>
        <taxon>Eukaryota</taxon>
        <taxon>Metazoa</taxon>
        <taxon>Ecdysozoa</taxon>
        <taxon>Arthropoda</taxon>
        <taxon>Chelicerata</taxon>
        <taxon>Arachnida</taxon>
        <taxon>Acari</taxon>
        <taxon>Parasitiformes</taxon>
        <taxon>Ixodida</taxon>
        <taxon>Ixodoidea</taxon>
        <taxon>Ixodidae</taxon>
        <taxon>Rhipicephalinae</taxon>
        <taxon>Rhipicephalus</taxon>
        <taxon>Boophilus</taxon>
    </lineage>
</organism>
<proteinExistence type="inferred from homology"/>
<protein>
    <recommendedName>
        <fullName evidence="3">Protein kinase domain-containing protein</fullName>
    </recommendedName>
</protein>
<comment type="caution">
    <text evidence="4">The sequence shown here is derived from an EMBL/GenBank/DDBJ whole genome shotgun (WGS) entry which is preliminary data.</text>
</comment>
<dbReference type="InterPro" id="IPR011009">
    <property type="entry name" value="Kinase-like_dom_sf"/>
</dbReference>
<dbReference type="SMART" id="SM00220">
    <property type="entry name" value="S_TKc"/>
    <property type="match status" value="1"/>
</dbReference>
<dbReference type="AlphaFoldDB" id="A0A9J6DWE4"/>
<reference evidence="4" key="2">
    <citation type="submission" date="2021-09" db="EMBL/GenBank/DDBJ databases">
        <authorList>
            <person name="Jia N."/>
            <person name="Wang J."/>
            <person name="Shi W."/>
            <person name="Du L."/>
            <person name="Sun Y."/>
            <person name="Zhan W."/>
            <person name="Jiang J."/>
            <person name="Wang Q."/>
            <person name="Zhang B."/>
            <person name="Ji P."/>
            <person name="Sakyi L.B."/>
            <person name="Cui X."/>
            <person name="Yuan T."/>
            <person name="Jiang B."/>
            <person name="Yang W."/>
            <person name="Lam T.T.-Y."/>
            <person name="Chang Q."/>
            <person name="Ding S."/>
            <person name="Wang X."/>
            <person name="Zhu J."/>
            <person name="Ruan X."/>
            <person name="Zhao L."/>
            <person name="Wei J."/>
            <person name="Que T."/>
            <person name="Du C."/>
            <person name="Cheng J."/>
            <person name="Dai P."/>
            <person name="Han X."/>
            <person name="Huang E."/>
            <person name="Gao Y."/>
            <person name="Liu J."/>
            <person name="Shao H."/>
            <person name="Ye R."/>
            <person name="Li L."/>
            <person name="Wei W."/>
            <person name="Wang X."/>
            <person name="Wang C."/>
            <person name="Huo Q."/>
            <person name="Li W."/>
            <person name="Guo W."/>
            <person name="Chen H."/>
            <person name="Chen S."/>
            <person name="Zhou L."/>
            <person name="Zhou L."/>
            <person name="Ni X."/>
            <person name="Tian J."/>
            <person name="Zhou Y."/>
            <person name="Sheng Y."/>
            <person name="Liu T."/>
            <person name="Pan Y."/>
            <person name="Xia L."/>
            <person name="Li J."/>
            <person name="Zhao F."/>
            <person name="Cao W."/>
        </authorList>
    </citation>
    <scope>NUCLEOTIDE SEQUENCE</scope>
    <source>
        <strain evidence="4">Rmic-2018</strain>
        <tissue evidence="4">Larvae</tissue>
    </source>
</reference>
<evidence type="ECO:0000256" key="1">
    <source>
        <dbReference type="ARBA" id="ARBA00038349"/>
    </source>
</evidence>
<feature type="compositionally biased region" description="Low complexity" evidence="2">
    <location>
        <begin position="553"/>
        <end position="564"/>
    </location>
</feature>
<accession>A0A9J6DWE4</accession>
<evidence type="ECO:0000313" key="5">
    <source>
        <dbReference type="Proteomes" id="UP000821866"/>
    </source>
</evidence>
<dbReference type="PROSITE" id="PS50011">
    <property type="entry name" value="PROTEIN_KINASE_DOM"/>
    <property type="match status" value="1"/>
</dbReference>
<dbReference type="PANTHER" id="PTHR12984:SF6">
    <property type="entry name" value="SCY1-LIKE PROTEIN 2"/>
    <property type="match status" value="1"/>
</dbReference>
<feature type="region of interest" description="Disordered" evidence="2">
    <location>
        <begin position="553"/>
        <end position="613"/>
    </location>
</feature>
<dbReference type="Gene3D" id="1.25.10.10">
    <property type="entry name" value="Leucine-rich Repeat Variant"/>
    <property type="match status" value="1"/>
</dbReference>
<dbReference type="Pfam" id="PF00069">
    <property type="entry name" value="Pkinase"/>
    <property type="match status" value="1"/>
</dbReference>
<dbReference type="EMBL" id="JABSTU010000007">
    <property type="protein sequence ID" value="KAH8026218.1"/>
    <property type="molecule type" value="Genomic_DNA"/>
</dbReference>